<evidence type="ECO:0000313" key="1">
    <source>
        <dbReference type="EMBL" id="CAG8768878.1"/>
    </source>
</evidence>
<protein>
    <submittedName>
        <fullName evidence="1">30314_t:CDS:1</fullName>
    </submittedName>
</protein>
<name>A0ABN7VHG0_GIGMA</name>
<evidence type="ECO:0000313" key="2">
    <source>
        <dbReference type="Proteomes" id="UP000789901"/>
    </source>
</evidence>
<dbReference type="EMBL" id="CAJVQB010014513">
    <property type="protein sequence ID" value="CAG8768878.1"/>
    <property type="molecule type" value="Genomic_DNA"/>
</dbReference>
<keyword evidence="2" id="KW-1185">Reference proteome</keyword>
<reference evidence="1 2" key="1">
    <citation type="submission" date="2021-06" db="EMBL/GenBank/DDBJ databases">
        <authorList>
            <person name="Kallberg Y."/>
            <person name="Tangrot J."/>
            <person name="Rosling A."/>
        </authorList>
    </citation>
    <scope>NUCLEOTIDE SEQUENCE [LARGE SCALE GENOMIC DNA]</scope>
    <source>
        <strain evidence="1 2">120-4 pot B 10/14</strain>
    </source>
</reference>
<accession>A0ABN7VHG0</accession>
<organism evidence="1 2">
    <name type="scientific">Gigaspora margarita</name>
    <dbReference type="NCBI Taxonomy" id="4874"/>
    <lineage>
        <taxon>Eukaryota</taxon>
        <taxon>Fungi</taxon>
        <taxon>Fungi incertae sedis</taxon>
        <taxon>Mucoromycota</taxon>
        <taxon>Glomeromycotina</taxon>
        <taxon>Glomeromycetes</taxon>
        <taxon>Diversisporales</taxon>
        <taxon>Gigasporaceae</taxon>
        <taxon>Gigaspora</taxon>
    </lineage>
</organism>
<sequence length="187" mass="21051">FEENSTYRKSTMKILTKEEEEEHYRATVKGGIKGAIIGLGVSLGVSLVAQRYSRFYQHLTLPIKAFLVSSGATAACITSAERAGLNYERRRYGFYQPVKEPHQQLPTTRVVKDFISENRYSIVCGSWALIQARMYAQALTIVMVLATAGLSMSSNQPKITVGSDQWKEIVAAEERKMNKIQEIKDHE</sequence>
<dbReference type="Proteomes" id="UP000789901">
    <property type="component" value="Unassembled WGS sequence"/>
</dbReference>
<proteinExistence type="predicted"/>
<feature type="non-terminal residue" evidence="1">
    <location>
        <position position="1"/>
    </location>
</feature>
<gene>
    <name evidence="1" type="ORF">GMARGA_LOCUS18302</name>
</gene>
<comment type="caution">
    <text evidence="1">The sequence shown here is derived from an EMBL/GenBank/DDBJ whole genome shotgun (WGS) entry which is preliminary data.</text>
</comment>